<feature type="region of interest" description="Disordered" evidence="1">
    <location>
        <begin position="1"/>
        <end position="25"/>
    </location>
</feature>
<reference evidence="3 4" key="1">
    <citation type="submission" date="2020-08" db="EMBL/GenBank/DDBJ databases">
        <title>Sequencing the genomes of 1000 actinobacteria strains.</title>
        <authorList>
            <person name="Klenk H.-P."/>
        </authorList>
    </citation>
    <scope>NUCLEOTIDE SEQUENCE [LARGE SCALE GENOMIC DNA]</scope>
    <source>
        <strain evidence="3 4">DSM 45507</strain>
    </source>
</reference>
<proteinExistence type="predicted"/>
<keyword evidence="3" id="KW-0418">Kinase</keyword>
<evidence type="ECO:0000313" key="3">
    <source>
        <dbReference type="EMBL" id="MBB5774979.1"/>
    </source>
</evidence>
<dbReference type="InterPro" id="IPR002575">
    <property type="entry name" value="Aminoglycoside_PTrfase"/>
</dbReference>
<dbReference type="RefSeq" id="WP_185068749.1">
    <property type="nucleotide sequence ID" value="NZ_JACHMB010000001.1"/>
</dbReference>
<dbReference type="AlphaFoldDB" id="A0A7W9G0I3"/>
<dbReference type="Gene3D" id="3.30.200.20">
    <property type="entry name" value="Phosphorylase Kinase, domain 1"/>
    <property type="match status" value="1"/>
</dbReference>
<organism evidence="3 4">
    <name type="scientific">Nonomuraea jabiensis</name>
    <dbReference type="NCBI Taxonomy" id="882448"/>
    <lineage>
        <taxon>Bacteria</taxon>
        <taxon>Bacillati</taxon>
        <taxon>Actinomycetota</taxon>
        <taxon>Actinomycetes</taxon>
        <taxon>Streptosporangiales</taxon>
        <taxon>Streptosporangiaceae</taxon>
        <taxon>Nonomuraea</taxon>
    </lineage>
</organism>
<sequence>MTRSPSEAMLASGRRVTDLTPLPAGRSHQVYSGVDAQRGNRVVIKLDDSGSGRLDNEYEALRLLAGHAAPVPAVLDKTTWQGRTCLVLSHVDGSPSRTAGAYFRLGNALASLATVPAPGDGLRTSPGETIETEHRRRVRNLALYLGETGPILAAVTVPRAHHVVTHGDPGPENYLDRPADGTLVDFESAMIAPFGLDLGRALFATALVEGAGAAQANAALLDGYRTAHALPRRPDLDAWVAIGGTQILAWRVAMSHRPATPPWQAAAEALKRHLLGRDCRADRGLRP</sequence>
<feature type="domain" description="Aminoglycoside phosphotransferase" evidence="2">
    <location>
        <begin position="18"/>
        <end position="227"/>
    </location>
</feature>
<gene>
    <name evidence="3" type="ORF">HD596_001735</name>
</gene>
<evidence type="ECO:0000259" key="2">
    <source>
        <dbReference type="Pfam" id="PF01636"/>
    </source>
</evidence>
<dbReference type="Gene3D" id="3.90.1200.10">
    <property type="match status" value="1"/>
</dbReference>
<dbReference type="Pfam" id="PF01636">
    <property type="entry name" value="APH"/>
    <property type="match status" value="1"/>
</dbReference>
<dbReference type="Proteomes" id="UP000579153">
    <property type="component" value="Unassembled WGS sequence"/>
</dbReference>
<name>A0A7W9G0I3_9ACTN</name>
<evidence type="ECO:0000256" key="1">
    <source>
        <dbReference type="SAM" id="MobiDB-lite"/>
    </source>
</evidence>
<accession>A0A7W9G0I3</accession>
<dbReference type="EMBL" id="JACHMB010000001">
    <property type="protein sequence ID" value="MBB5774979.1"/>
    <property type="molecule type" value="Genomic_DNA"/>
</dbReference>
<protein>
    <submittedName>
        <fullName evidence="3">Aminoglycoside phosphotransferase (APT) family kinase protein</fullName>
    </submittedName>
</protein>
<comment type="caution">
    <text evidence="3">The sequence shown here is derived from an EMBL/GenBank/DDBJ whole genome shotgun (WGS) entry which is preliminary data.</text>
</comment>
<dbReference type="InterPro" id="IPR011009">
    <property type="entry name" value="Kinase-like_dom_sf"/>
</dbReference>
<dbReference type="SUPFAM" id="SSF56112">
    <property type="entry name" value="Protein kinase-like (PK-like)"/>
    <property type="match status" value="1"/>
</dbReference>
<keyword evidence="3" id="KW-0808">Transferase</keyword>
<evidence type="ECO:0000313" key="4">
    <source>
        <dbReference type="Proteomes" id="UP000579153"/>
    </source>
</evidence>
<dbReference type="GO" id="GO:0016301">
    <property type="term" value="F:kinase activity"/>
    <property type="evidence" value="ECO:0007669"/>
    <property type="project" value="UniProtKB-KW"/>
</dbReference>
<keyword evidence="4" id="KW-1185">Reference proteome</keyword>